<evidence type="ECO:0000313" key="2">
    <source>
        <dbReference type="Proteomes" id="UP000323300"/>
    </source>
</evidence>
<organism evidence="1 2">
    <name type="scientific">Neomesorhizobium albiziae</name>
    <dbReference type="NCBI Taxonomy" id="335020"/>
    <lineage>
        <taxon>Bacteria</taxon>
        <taxon>Pseudomonadati</taxon>
        <taxon>Pseudomonadota</taxon>
        <taxon>Alphaproteobacteria</taxon>
        <taxon>Hyphomicrobiales</taxon>
        <taxon>Phyllobacteriaceae</taxon>
        <taxon>Neomesorhizobium</taxon>
    </lineage>
</organism>
<reference evidence="1 2" key="1">
    <citation type="submission" date="2016-10" db="EMBL/GenBank/DDBJ databases">
        <authorList>
            <person name="Varghese N."/>
            <person name="Submissions S."/>
        </authorList>
    </citation>
    <scope>NUCLEOTIDE SEQUENCE [LARGE SCALE GENOMIC DNA]</scope>
    <source>
        <strain evidence="1 2">DSM 21822</strain>
    </source>
</reference>
<proteinExistence type="predicted"/>
<evidence type="ECO:0000313" key="1">
    <source>
        <dbReference type="EMBL" id="SFK40689.1"/>
    </source>
</evidence>
<dbReference type="AlphaFoldDB" id="A0A1I3ZAT6"/>
<keyword evidence="2" id="KW-1185">Reference proteome</keyword>
<accession>A0A1I3ZAT6</accession>
<dbReference type="OrthoDB" id="7950435at2"/>
<dbReference type="Proteomes" id="UP000323300">
    <property type="component" value="Unassembled WGS sequence"/>
</dbReference>
<protein>
    <submittedName>
        <fullName evidence="1">Predicted small metal-binding protein</fullName>
    </submittedName>
</protein>
<dbReference type="Pfam" id="PF06348">
    <property type="entry name" value="DUF1059"/>
    <property type="match status" value="1"/>
</dbReference>
<dbReference type="EMBL" id="FOSL01000006">
    <property type="protein sequence ID" value="SFK40689.1"/>
    <property type="molecule type" value="Genomic_DNA"/>
</dbReference>
<sequence>MKEFHCGTLVPGCDWHTRHEEEAEIMRRVAEHLRETHGETIIRETMIEAIRSRIEKVRDAA</sequence>
<dbReference type="InterPro" id="IPR009409">
    <property type="entry name" value="DUF1059"/>
</dbReference>
<gene>
    <name evidence="1" type="ORF">SAMN04488498_10633</name>
</gene>
<name>A0A1I3ZAT6_9HYPH</name>
<dbReference type="RefSeq" id="WP_149760404.1">
    <property type="nucleotide sequence ID" value="NZ_BSPE01000031.1"/>
</dbReference>